<dbReference type="RefSeq" id="WP_156406632.1">
    <property type="nucleotide sequence ID" value="NZ_AP014680.1"/>
</dbReference>
<comment type="pathway">
    <text evidence="1 8">Amino-acid biosynthesis; L-histidine biosynthesis; L-histidine from 5-phospho-alpha-D-ribose 1-diphosphate: step 8/9.</text>
</comment>
<sequence>MIKKDGHTHTEFCPHGSGDKCEVMIQKAIKMGFQEYSITEHAPLPPQLSSNYNGTQAGLATASITLEQVPHYLDFATKLQQQYRSQIKINVGFEVDYFADYERWTREFLDQYGNQTQDNILSVHFMPGIDGKYWCLDYNTDDFEQGFKNLIAQPQNLFQKFLRLELSAAQANLGQYKPQRLGHLTLIRKYQDYFGLSQEFNADNQEIINKILMSLKQQDGQLDLNTAGLYKEYCNQVYPDDWISERAQKMSVPLVFGSDAHSILEVGH</sequence>
<evidence type="ECO:0000256" key="7">
    <source>
        <dbReference type="ARBA" id="ARBA00049158"/>
    </source>
</evidence>
<organism evidence="10 11">
    <name type="scientific">Paucilactobacillus hokkaidonensis JCM 18461</name>
    <dbReference type="NCBI Taxonomy" id="1291742"/>
    <lineage>
        <taxon>Bacteria</taxon>
        <taxon>Bacillati</taxon>
        <taxon>Bacillota</taxon>
        <taxon>Bacilli</taxon>
        <taxon>Lactobacillales</taxon>
        <taxon>Lactobacillaceae</taxon>
        <taxon>Paucilactobacillus</taxon>
    </lineage>
</organism>
<dbReference type="GO" id="GO:0005737">
    <property type="term" value="C:cytoplasm"/>
    <property type="evidence" value="ECO:0007669"/>
    <property type="project" value="TreeGrafter"/>
</dbReference>
<proteinExistence type="inferred from homology"/>
<evidence type="ECO:0000259" key="9">
    <source>
        <dbReference type="Pfam" id="PF02811"/>
    </source>
</evidence>
<evidence type="ECO:0000313" key="10">
    <source>
        <dbReference type="EMBL" id="BAP86662.1"/>
    </source>
</evidence>
<dbReference type="Pfam" id="PF02811">
    <property type="entry name" value="PHP"/>
    <property type="match status" value="1"/>
</dbReference>
<comment type="similarity">
    <text evidence="2 8">Belongs to the PHP hydrolase family. HisK subfamily.</text>
</comment>
<dbReference type="STRING" id="1291742.LOOC260_121560"/>
<evidence type="ECO:0000256" key="2">
    <source>
        <dbReference type="ARBA" id="ARBA00009152"/>
    </source>
</evidence>
<evidence type="ECO:0000256" key="6">
    <source>
        <dbReference type="ARBA" id="ARBA00023102"/>
    </source>
</evidence>
<keyword evidence="6 8" id="KW-0368">Histidine biosynthesis</keyword>
<dbReference type="InterPro" id="IPR004013">
    <property type="entry name" value="PHP_dom"/>
</dbReference>
<dbReference type="HOGENOM" id="CLU_054611_2_1_9"/>
<evidence type="ECO:0000256" key="1">
    <source>
        <dbReference type="ARBA" id="ARBA00004970"/>
    </source>
</evidence>
<dbReference type="NCBIfam" id="NF005996">
    <property type="entry name" value="PRK08123.1"/>
    <property type="match status" value="1"/>
</dbReference>
<evidence type="ECO:0000256" key="4">
    <source>
        <dbReference type="ARBA" id="ARBA00022605"/>
    </source>
</evidence>
<dbReference type="SUPFAM" id="SSF89550">
    <property type="entry name" value="PHP domain-like"/>
    <property type="match status" value="1"/>
</dbReference>
<accession>A0A0A1GWZ5</accession>
<gene>
    <name evidence="10" type="ORF">LOOC260_121560</name>
</gene>
<dbReference type="InterPro" id="IPR010140">
    <property type="entry name" value="Histidinol_P_phosphatase_HisJ"/>
</dbReference>
<comment type="catalytic activity">
    <reaction evidence="7 8">
        <text>L-histidinol phosphate + H2O = L-histidinol + phosphate</text>
        <dbReference type="Rhea" id="RHEA:14465"/>
        <dbReference type="ChEBI" id="CHEBI:15377"/>
        <dbReference type="ChEBI" id="CHEBI:43474"/>
        <dbReference type="ChEBI" id="CHEBI:57699"/>
        <dbReference type="ChEBI" id="CHEBI:57980"/>
        <dbReference type="EC" id="3.1.3.15"/>
    </reaction>
</comment>
<protein>
    <recommendedName>
        <fullName evidence="3 8">Histidinol-phosphatase</fullName>
        <shortName evidence="8">HolPase</shortName>
        <ecNumber evidence="3 8">3.1.3.15</ecNumber>
    </recommendedName>
</protein>
<evidence type="ECO:0000256" key="3">
    <source>
        <dbReference type="ARBA" id="ARBA00013085"/>
    </source>
</evidence>
<dbReference type="GO" id="GO:0000105">
    <property type="term" value="P:L-histidine biosynthetic process"/>
    <property type="evidence" value="ECO:0007669"/>
    <property type="project" value="UniProtKB-UniRule"/>
</dbReference>
<name>A0A0A1GWZ5_9LACO</name>
<dbReference type="Proteomes" id="UP000031620">
    <property type="component" value="Chromosome"/>
</dbReference>
<dbReference type="Gene3D" id="3.20.20.140">
    <property type="entry name" value="Metal-dependent hydrolases"/>
    <property type="match status" value="1"/>
</dbReference>
<dbReference type="KEGG" id="lho:LOOC260_121560"/>
<reference evidence="10 11" key="1">
    <citation type="submission" date="2014-11" db="EMBL/GenBank/DDBJ databases">
        <title>Complete genome sequence and analysis of Lactobacillus hokkaidonensis LOOC260T.</title>
        <authorList>
            <person name="Tanizawa Y."/>
            <person name="Tohno M."/>
            <person name="Kaminuma E."/>
            <person name="Nakamura Y."/>
            <person name="Arita M."/>
        </authorList>
    </citation>
    <scope>NUCLEOTIDE SEQUENCE [LARGE SCALE GENOMIC DNA]</scope>
    <source>
        <strain evidence="10 11">LOOC260</strain>
    </source>
</reference>
<dbReference type="UniPathway" id="UPA00031">
    <property type="reaction ID" value="UER00013"/>
</dbReference>
<keyword evidence="5 8" id="KW-0378">Hydrolase</keyword>
<dbReference type="AlphaFoldDB" id="A0A0A1GWZ5"/>
<dbReference type="InterPro" id="IPR016195">
    <property type="entry name" value="Pol/histidinol_Pase-like"/>
</dbReference>
<evidence type="ECO:0000256" key="8">
    <source>
        <dbReference type="RuleBase" id="RU366003"/>
    </source>
</evidence>
<evidence type="ECO:0000313" key="11">
    <source>
        <dbReference type="Proteomes" id="UP000031620"/>
    </source>
</evidence>
<dbReference type="PANTHER" id="PTHR21039:SF0">
    <property type="entry name" value="HISTIDINOL-PHOSPHATASE"/>
    <property type="match status" value="1"/>
</dbReference>
<keyword evidence="4 8" id="KW-0028">Amino-acid biosynthesis</keyword>
<feature type="domain" description="PHP" evidence="9">
    <location>
        <begin position="5"/>
        <end position="227"/>
    </location>
</feature>
<dbReference type="PANTHER" id="PTHR21039">
    <property type="entry name" value="HISTIDINOL PHOSPHATASE-RELATED"/>
    <property type="match status" value="1"/>
</dbReference>
<dbReference type="NCBIfam" id="TIGR01856">
    <property type="entry name" value="hisJ_fam"/>
    <property type="match status" value="1"/>
</dbReference>
<dbReference type="EMBL" id="AP014680">
    <property type="protein sequence ID" value="BAP86662.1"/>
    <property type="molecule type" value="Genomic_DNA"/>
</dbReference>
<evidence type="ECO:0000256" key="5">
    <source>
        <dbReference type="ARBA" id="ARBA00022801"/>
    </source>
</evidence>
<dbReference type="GO" id="GO:0004401">
    <property type="term" value="F:histidinol-phosphatase activity"/>
    <property type="evidence" value="ECO:0007669"/>
    <property type="project" value="UniProtKB-UniRule"/>
</dbReference>
<dbReference type="CDD" id="cd12110">
    <property type="entry name" value="PHP_HisPPase_Hisj_like"/>
    <property type="match status" value="1"/>
</dbReference>
<dbReference type="EC" id="3.1.3.15" evidence="3 8"/>